<feature type="region of interest" description="Disordered" evidence="5">
    <location>
        <begin position="11"/>
        <end position="32"/>
    </location>
</feature>
<dbReference type="EMBL" id="JAEHOE010000135">
    <property type="protein sequence ID" value="KAG2485133.1"/>
    <property type="molecule type" value="Genomic_DNA"/>
</dbReference>
<keyword evidence="2 6" id="KW-0812">Transmembrane</keyword>
<dbReference type="GO" id="GO:0005886">
    <property type="term" value="C:plasma membrane"/>
    <property type="evidence" value="ECO:0007669"/>
    <property type="project" value="TreeGrafter"/>
</dbReference>
<evidence type="ECO:0000256" key="4">
    <source>
        <dbReference type="ARBA" id="ARBA00023136"/>
    </source>
</evidence>
<feature type="compositionally biased region" description="Gly residues" evidence="5">
    <location>
        <begin position="228"/>
        <end position="239"/>
    </location>
</feature>
<proteinExistence type="predicted"/>
<comment type="subcellular location">
    <subcellularLocation>
        <location evidence="1">Membrane</location>
        <topology evidence="1">Multi-pass membrane protein</topology>
    </subcellularLocation>
</comment>
<feature type="transmembrane region" description="Helical" evidence="6">
    <location>
        <begin position="351"/>
        <end position="371"/>
    </location>
</feature>
<accession>A0A835XJA6</accession>
<feature type="transmembrane region" description="Helical" evidence="6">
    <location>
        <begin position="73"/>
        <end position="93"/>
    </location>
</feature>
<feature type="transmembrane region" description="Helical" evidence="6">
    <location>
        <begin position="414"/>
        <end position="435"/>
    </location>
</feature>
<reference evidence="7" key="1">
    <citation type="journal article" date="2020" name="bioRxiv">
        <title>Comparative genomics of Chlamydomonas.</title>
        <authorList>
            <person name="Craig R.J."/>
            <person name="Hasan A.R."/>
            <person name="Ness R.W."/>
            <person name="Keightley P.D."/>
        </authorList>
    </citation>
    <scope>NUCLEOTIDE SEQUENCE</scope>
    <source>
        <strain evidence="7">CCAP 11/70</strain>
    </source>
</reference>
<evidence type="ECO:0000256" key="6">
    <source>
        <dbReference type="SAM" id="Phobius"/>
    </source>
</evidence>
<keyword evidence="4 6" id="KW-0472">Membrane</keyword>
<dbReference type="GO" id="GO:0005385">
    <property type="term" value="F:zinc ion transmembrane transporter activity"/>
    <property type="evidence" value="ECO:0007669"/>
    <property type="project" value="TreeGrafter"/>
</dbReference>
<keyword evidence="3 6" id="KW-1133">Transmembrane helix</keyword>
<evidence type="ECO:0000313" key="7">
    <source>
        <dbReference type="EMBL" id="KAG2485133.1"/>
    </source>
</evidence>
<name>A0A835XJA6_9CHLO</name>
<feature type="compositionally biased region" description="Gly residues" evidence="5">
    <location>
        <begin position="147"/>
        <end position="162"/>
    </location>
</feature>
<feature type="compositionally biased region" description="Low complexity" evidence="5">
    <location>
        <begin position="176"/>
        <end position="199"/>
    </location>
</feature>
<dbReference type="PANTHER" id="PTHR11040">
    <property type="entry name" value="ZINC/IRON TRANSPORTER"/>
    <property type="match status" value="1"/>
</dbReference>
<gene>
    <name evidence="7" type="ORF">HYH03_016120</name>
</gene>
<evidence type="ECO:0000313" key="8">
    <source>
        <dbReference type="Proteomes" id="UP000612055"/>
    </source>
</evidence>
<comment type="caution">
    <text evidence="7">The sequence shown here is derived from an EMBL/GenBank/DDBJ whole genome shotgun (WGS) entry which is preliminary data.</text>
</comment>
<feature type="transmembrane region" description="Helical" evidence="6">
    <location>
        <begin position="105"/>
        <end position="124"/>
    </location>
</feature>
<organism evidence="7 8">
    <name type="scientific">Edaphochlamys debaryana</name>
    <dbReference type="NCBI Taxonomy" id="47281"/>
    <lineage>
        <taxon>Eukaryota</taxon>
        <taxon>Viridiplantae</taxon>
        <taxon>Chlorophyta</taxon>
        <taxon>core chlorophytes</taxon>
        <taxon>Chlorophyceae</taxon>
        <taxon>CS clade</taxon>
        <taxon>Chlamydomonadales</taxon>
        <taxon>Chlamydomonadales incertae sedis</taxon>
        <taxon>Edaphochlamys</taxon>
    </lineage>
</organism>
<dbReference type="Proteomes" id="UP000612055">
    <property type="component" value="Unassembled WGS sequence"/>
</dbReference>
<sequence>MLRQLLQASIGNGSDPSAAENAAPSPDSPAEATEDTLGLRIAAVFIILAAGLIGGVPPLYTRALRDADSIYTFLIRAFAAGVIMALALVHIVPEAIEELAGIGGVEYPVGGCSVLFGVVVMVLIEHGAHMLVGAGAGGLALHAHSHGPGGHGGPGGSGPSHGHGGHGHGAHGGSGAVEAGAGAGAEAVHSHGVGLAALGHTGGHGHVHGHGHSHGHGHGYPHEPQGLGQQGPGPAGGEGAATAGAALELALAPGGQAPTAPLLPPPCPAAAADVTSAAAAAAGGKPGVEGGPALTALSVSVSVSAGAAPGGSRLPGVSGHCHDCVARSTAPNWATAVKATQAEGSPLRLRILAYLFELGCIFHSFIIGLSLGVNSTNLSEVRALLIALSFHQALEGISLASVINRGGFSPAKALAMVAGYSVTCPAGVAIGIGISEGYDPESTSARAAQGVLNGVSGGMLLYISLVQLVAEDMGRYGVGGPGGQPGAVRLPCFVALAGGAASMCLLAVWA</sequence>
<keyword evidence="8" id="KW-1185">Reference proteome</keyword>
<feature type="transmembrane region" description="Helical" evidence="6">
    <location>
        <begin position="37"/>
        <end position="61"/>
    </location>
</feature>
<dbReference type="PANTHER" id="PTHR11040:SF44">
    <property type="entry name" value="PROTEIN ZNTC-RELATED"/>
    <property type="match status" value="1"/>
</dbReference>
<protein>
    <submittedName>
        <fullName evidence="7">Uncharacterized protein</fullName>
    </submittedName>
</protein>
<dbReference type="Pfam" id="PF02535">
    <property type="entry name" value="Zip"/>
    <property type="match status" value="1"/>
</dbReference>
<evidence type="ECO:0000256" key="3">
    <source>
        <dbReference type="ARBA" id="ARBA00022989"/>
    </source>
</evidence>
<dbReference type="InterPro" id="IPR003689">
    <property type="entry name" value="ZIP"/>
</dbReference>
<dbReference type="OrthoDB" id="448280at2759"/>
<evidence type="ECO:0000256" key="2">
    <source>
        <dbReference type="ARBA" id="ARBA00022692"/>
    </source>
</evidence>
<feature type="region of interest" description="Disordered" evidence="5">
    <location>
        <begin position="143"/>
        <end position="240"/>
    </location>
</feature>
<evidence type="ECO:0000256" key="5">
    <source>
        <dbReference type="SAM" id="MobiDB-lite"/>
    </source>
</evidence>
<feature type="compositionally biased region" description="Basic residues" evidence="5">
    <location>
        <begin position="203"/>
        <end position="219"/>
    </location>
</feature>
<dbReference type="AlphaFoldDB" id="A0A835XJA6"/>
<feature type="transmembrane region" description="Helical" evidence="6">
    <location>
        <begin position="490"/>
        <end position="509"/>
    </location>
</feature>
<evidence type="ECO:0000256" key="1">
    <source>
        <dbReference type="ARBA" id="ARBA00004141"/>
    </source>
</evidence>
<feature type="transmembrane region" description="Helical" evidence="6">
    <location>
        <begin position="447"/>
        <end position="470"/>
    </location>
</feature>